<evidence type="ECO:0000313" key="2">
    <source>
        <dbReference type="Proteomes" id="UP000325438"/>
    </source>
</evidence>
<dbReference type="PROSITE" id="PS51257">
    <property type="entry name" value="PROKAR_LIPOPROTEIN"/>
    <property type="match status" value="1"/>
</dbReference>
<gene>
    <name evidence="1" type="ORF">F0170_02905</name>
</gene>
<dbReference type="EMBL" id="VUBA01000020">
    <property type="protein sequence ID" value="MPQ83031.1"/>
    <property type="molecule type" value="Genomic_DNA"/>
</dbReference>
<dbReference type="AlphaFoldDB" id="A0A5N7JNZ0"/>
<organism evidence="1 2">
    <name type="scientific">Pseudomonas kitaguniensis</name>
    <dbReference type="NCBI Taxonomy" id="2607908"/>
    <lineage>
        <taxon>Bacteria</taxon>
        <taxon>Pseudomonadati</taxon>
        <taxon>Pseudomonadota</taxon>
        <taxon>Gammaproteobacteria</taxon>
        <taxon>Pseudomonadales</taxon>
        <taxon>Pseudomonadaceae</taxon>
        <taxon>Pseudomonas</taxon>
    </lineage>
</organism>
<reference evidence="1 2" key="1">
    <citation type="submission" date="2019-09" db="EMBL/GenBank/DDBJ databases">
        <title>The draft genomes of Allium pathogen Pseudomonas sp.</title>
        <authorList>
            <person name="Fujikawa T."/>
            <person name="Sawada H."/>
        </authorList>
    </citation>
    <scope>NUCLEOTIDE SEQUENCE [LARGE SCALE GENOMIC DNA]</scope>
    <source>
        <strain evidence="1 2">MAFF 730085</strain>
    </source>
</reference>
<proteinExistence type="predicted"/>
<dbReference type="Proteomes" id="UP000325438">
    <property type="component" value="Unassembled WGS sequence"/>
</dbReference>
<sequence length="240" mass="26448">MRLFLTLGLLLLAGCTHPPQTPDINGLWINQALIDEAAQGRPLNTSGVNLEWSINTRTGKAQMSNAFELGEGQLRQTSPTAWTVDYNGYGTDKLRVDGERLVQLATDHNPQQVFSRPANAARTGERQSDTFRHALYAAYMAGPWKIIEGPGTGDTVIFAADGGVSGFPRYDQYELCLGGDCSSQGAGNDTLSLYKGNKADGWIFVRRGQRLELFHQINLSRPDEIPELTPGPRQWVLEKQ</sequence>
<protein>
    <recommendedName>
        <fullName evidence="3">Lipoprotein</fullName>
    </recommendedName>
</protein>
<evidence type="ECO:0000313" key="1">
    <source>
        <dbReference type="EMBL" id="MPQ83031.1"/>
    </source>
</evidence>
<comment type="caution">
    <text evidence="1">The sequence shown here is derived from an EMBL/GenBank/DDBJ whole genome shotgun (WGS) entry which is preliminary data.</text>
</comment>
<dbReference type="RefSeq" id="WP_152748644.1">
    <property type="nucleotide sequence ID" value="NZ_VUBA01000020.1"/>
</dbReference>
<evidence type="ECO:0008006" key="3">
    <source>
        <dbReference type="Google" id="ProtNLM"/>
    </source>
</evidence>
<accession>A0A5N7JNZ0</accession>
<name>A0A5N7JNZ0_9PSED</name>